<dbReference type="Proteomes" id="UP000546917">
    <property type="component" value="Unassembled WGS sequence"/>
</dbReference>
<evidence type="ECO:0000313" key="2">
    <source>
        <dbReference type="EMBL" id="NOL60612.1"/>
    </source>
</evidence>
<organism evidence="2 3">
    <name type="scientific">Ferroplasma acidiphilum</name>
    <dbReference type="NCBI Taxonomy" id="74969"/>
    <lineage>
        <taxon>Archaea</taxon>
        <taxon>Methanobacteriati</taxon>
        <taxon>Thermoplasmatota</taxon>
        <taxon>Thermoplasmata</taxon>
        <taxon>Thermoplasmatales</taxon>
        <taxon>Ferroplasmaceae</taxon>
        <taxon>Ferroplasma</taxon>
    </lineage>
</organism>
<dbReference type="AlphaFoldDB" id="A0A7K4FNL3"/>
<reference evidence="2 3" key="1">
    <citation type="submission" date="2020-05" db="EMBL/GenBank/DDBJ databases">
        <authorList>
            <person name="Zhang R."/>
        </authorList>
    </citation>
    <scope>NUCLEOTIDE SEQUENCE [LARGE SCALE GENOMIC DNA]</scope>
    <source>
        <strain evidence="2 3">DSM 28986</strain>
    </source>
</reference>
<sequence>MDKRYRTPGRPSLGKEKKPSRHIISDNDIEIFLHDHPEINASEVFQDTIHSMMPHGSDEIRLEALNKRKSEIEIELNEIMPEIKRLKERISSQKRIKLEANLESDYEAWYLRSLVQSDIFRISEVVPLDIYSTIKRWIEEGKIKPHEIIEKEDEVFISNSATIFTRQKLIRLGCLRGMKVIPAKNKEHMSPMKEEFGVYGRYKISFDYELFEKDFFAGKISEDLPVQFFKAYKPKIFDPDIKREIKRLMIPSYSNLEAEEQIN</sequence>
<evidence type="ECO:0000256" key="1">
    <source>
        <dbReference type="SAM" id="MobiDB-lite"/>
    </source>
</evidence>
<protein>
    <submittedName>
        <fullName evidence="2">Uncharacterized protein</fullName>
    </submittedName>
</protein>
<dbReference type="RefSeq" id="WP_171481812.1">
    <property type="nucleotide sequence ID" value="NZ_JABGBP010000262.1"/>
</dbReference>
<gene>
    <name evidence="2" type="ORF">HLB00_07190</name>
</gene>
<comment type="caution">
    <text evidence="2">The sequence shown here is derived from an EMBL/GenBank/DDBJ whole genome shotgun (WGS) entry which is preliminary data.</text>
</comment>
<feature type="region of interest" description="Disordered" evidence="1">
    <location>
        <begin position="1"/>
        <end position="20"/>
    </location>
</feature>
<dbReference type="EMBL" id="JABGBP010000262">
    <property type="protein sequence ID" value="NOL60612.1"/>
    <property type="molecule type" value="Genomic_DNA"/>
</dbReference>
<evidence type="ECO:0000313" key="3">
    <source>
        <dbReference type="Proteomes" id="UP000546917"/>
    </source>
</evidence>
<proteinExistence type="predicted"/>
<name>A0A7K4FNL3_9ARCH</name>
<accession>A0A7K4FNL3</accession>